<gene>
    <name evidence="10" type="ORF">HDK90DRAFT_532644</name>
</gene>
<comment type="catalytic activity">
    <reaction evidence="1">
        <text>Endonucleolytic cleavage to 5'-phosphomonoester.</text>
        <dbReference type="EC" id="3.1.26.4"/>
    </reaction>
</comment>
<reference evidence="10 11" key="1">
    <citation type="submission" date="2024-04" db="EMBL/GenBank/DDBJ databases">
        <title>Phyllosticta paracitricarpa is synonymous to the EU quarantine fungus P. citricarpa based on phylogenomic analyses.</title>
        <authorList>
            <consortium name="Lawrence Berkeley National Laboratory"/>
            <person name="Van Ingen-Buijs V.A."/>
            <person name="Van Westerhoven A.C."/>
            <person name="Haridas S."/>
            <person name="Skiadas P."/>
            <person name="Martin F."/>
            <person name="Groenewald J.Z."/>
            <person name="Crous P.W."/>
            <person name="Seidl M.F."/>
        </authorList>
    </citation>
    <scope>NUCLEOTIDE SEQUENCE [LARGE SCALE GENOMIC DNA]</scope>
    <source>
        <strain evidence="10 11">CBS 123374</strain>
    </source>
</reference>
<dbReference type="InterPro" id="IPR036397">
    <property type="entry name" value="RNaseH_sf"/>
</dbReference>
<dbReference type="Proteomes" id="UP001492380">
    <property type="component" value="Unassembled WGS sequence"/>
</dbReference>
<dbReference type="EMBL" id="JBBWRZ010000004">
    <property type="protein sequence ID" value="KAK8237779.1"/>
    <property type="molecule type" value="Genomic_DNA"/>
</dbReference>
<dbReference type="CDD" id="cd13934">
    <property type="entry name" value="RNase_H_Dikarya_like"/>
    <property type="match status" value="1"/>
</dbReference>
<dbReference type="PROSITE" id="PS50879">
    <property type="entry name" value="RNASE_H_1"/>
    <property type="match status" value="1"/>
</dbReference>
<keyword evidence="11" id="KW-1185">Reference proteome</keyword>
<dbReference type="PANTHER" id="PTHR10642">
    <property type="entry name" value="RIBONUCLEASE H1"/>
    <property type="match status" value="1"/>
</dbReference>
<dbReference type="InterPro" id="IPR050092">
    <property type="entry name" value="RNase_H"/>
</dbReference>
<dbReference type="PANTHER" id="PTHR10642:SF26">
    <property type="entry name" value="RIBONUCLEASE H1"/>
    <property type="match status" value="1"/>
</dbReference>
<name>A0ABR1YSF9_9PEZI</name>
<keyword evidence="7" id="KW-0378">Hydrolase</keyword>
<evidence type="ECO:0000256" key="3">
    <source>
        <dbReference type="ARBA" id="ARBA00012180"/>
    </source>
</evidence>
<keyword evidence="5" id="KW-0479">Metal-binding</keyword>
<evidence type="ECO:0000256" key="1">
    <source>
        <dbReference type="ARBA" id="ARBA00000077"/>
    </source>
</evidence>
<dbReference type="Pfam" id="PF00075">
    <property type="entry name" value="RNase_H"/>
    <property type="match status" value="1"/>
</dbReference>
<sequence length="243" mass="26371">MAYWPVICGISNRMFTLDPNTASEYVGNLIYTCNGCGRFFFACTESPTGFSHGRPLVFADGACLNNGKPGARAGFGVAVGLDPKDRFVFPFGGRSVRTNQKAEIAALEEGVMRGVEALNQEPVAACSNGPVNRVVIASDSAYAVRGVTEWMPKWRANGFKTSRGTYIQNAAEFKRLDETICCYENLGYLIGFWHIPRQFNRDADALARQAASLDQGPPAAAPPRRDPGFSSGLFPLNGYAGHR</sequence>
<keyword evidence="4" id="KW-0540">Nuclease</keyword>
<accession>A0ABR1YSF9</accession>
<dbReference type="InterPro" id="IPR002156">
    <property type="entry name" value="RNaseH_domain"/>
</dbReference>
<evidence type="ECO:0000313" key="11">
    <source>
        <dbReference type="Proteomes" id="UP001492380"/>
    </source>
</evidence>
<dbReference type="Gene3D" id="3.30.420.10">
    <property type="entry name" value="Ribonuclease H-like superfamily/Ribonuclease H"/>
    <property type="match status" value="1"/>
</dbReference>
<organism evidence="10 11">
    <name type="scientific">Phyllosticta capitalensis</name>
    <dbReference type="NCBI Taxonomy" id="121624"/>
    <lineage>
        <taxon>Eukaryota</taxon>
        <taxon>Fungi</taxon>
        <taxon>Dikarya</taxon>
        <taxon>Ascomycota</taxon>
        <taxon>Pezizomycotina</taxon>
        <taxon>Dothideomycetes</taxon>
        <taxon>Dothideomycetes incertae sedis</taxon>
        <taxon>Botryosphaeriales</taxon>
        <taxon>Phyllostictaceae</taxon>
        <taxon>Phyllosticta</taxon>
    </lineage>
</organism>
<proteinExistence type="inferred from homology"/>
<comment type="similarity">
    <text evidence="2">Belongs to the RNase H family.</text>
</comment>
<dbReference type="SUPFAM" id="SSF53098">
    <property type="entry name" value="Ribonuclease H-like"/>
    <property type="match status" value="1"/>
</dbReference>
<dbReference type="EC" id="3.1.26.4" evidence="3"/>
<feature type="domain" description="RNase H type-1" evidence="9">
    <location>
        <begin position="51"/>
        <end position="212"/>
    </location>
</feature>
<evidence type="ECO:0000256" key="4">
    <source>
        <dbReference type="ARBA" id="ARBA00022722"/>
    </source>
</evidence>
<protein>
    <recommendedName>
        <fullName evidence="3">ribonuclease H</fullName>
        <ecNumber evidence="3">3.1.26.4</ecNumber>
    </recommendedName>
</protein>
<dbReference type="InterPro" id="IPR012337">
    <property type="entry name" value="RNaseH-like_sf"/>
</dbReference>
<evidence type="ECO:0000313" key="10">
    <source>
        <dbReference type="EMBL" id="KAK8237779.1"/>
    </source>
</evidence>
<evidence type="ECO:0000259" key="9">
    <source>
        <dbReference type="PROSITE" id="PS50879"/>
    </source>
</evidence>
<evidence type="ECO:0000256" key="5">
    <source>
        <dbReference type="ARBA" id="ARBA00022723"/>
    </source>
</evidence>
<evidence type="ECO:0000256" key="8">
    <source>
        <dbReference type="SAM" id="MobiDB-lite"/>
    </source>
</evidence>
<comment type="caution">
    <text evidence="10">The sequence shown here is derived from an EMBL/GenBank/DDBJ whole genome shotgun (WGS) entry which is preliminary data.</text>
</comment>
<evidence type="ECO:0000256" key="7">
    <source>
        <dbReference type="ARBA" id="ARBA00022801"/>
    </source>
</evidence>
<feature type="region of interest" description="Disordered" evidence="8">
    <location>
        <begin position="212"/>
        <end position="243"/>
    </location>
</feature>
<evidence type="ECO:0000256" key="6">
    <source>
        <dbReference type="ARBA" id="ARBA00022759"/>
    </source>
</evidence>
<keyword evidence="6" id="KW-0255">Endonuclease</keyword>
<evidence type="ECO:0000256" key="2">
    <source>
        <dbReference type="ARBA" id="ARBA00005300"/>
    </source>
</evidence>